<proteinExistence type="predicted"/>
<name>A0A370BNK6_ASPNG</name>
<accession>A0A370BNK6</accession>
<protein>
    <submittedName>
        <fullName evidence="1">Uncharacterized protein</fullName>
    </submittedName>
</protein>
<reference evidence="1 2" key="1">
    <citation type="submission" date="2018-07" db="EMBL/GenBank/DDBJ databases">
        <title>Section-level genome sequencing of Aspergillus section Nigri to investigate inter- and intra-species variation.</title>
        <authorList>
            <consortium name="DOE Joint Genome Institute"/>
            <person name="Vesth T.C."/>
            <person name="Nybo J.L."/>
            <person name="Theobald S."/>
            <person name="Frisvad J.C."/>
            <person name="Larsen T.O."/>
            <person name="Nielsen K.F."/>
            <person name="Hoof J.B."/>
            <person name="Brandl J."/>
            <person name="Salamov A."/>
            <person name="Riley R."/>
            <person name="Gladden J.M."/>
            <person name="Phatale P."/>
            <person name="Nielsen M.T."/>
            <person name="Lyhne E.K."/>
            <person name="Kogle M.E."/>
            <person name="Strasser K."/>
            <person name="McDonnell E."/>
            <person name="Barry K."/>
            <person name="Clum A."/>
            <person name="Chen C."/>
            <person name="Nolan M."/>
            <person name="Sandor L."/>
            <person name="Kuo A."/>
            <person name="Lipzen A."/>
            <person name="Hainaut M."/>
            <person name="Drula E."/>
            <person name="Tsang A."/>
            <person name="Magnuson J.K."/>
            <person name="Henrissat B."/>
            <person name="Wiebenga A."/>
            <person name="Simmons B.A."/>
            <person name="Makela M.R."/>
            <person name="De vries R.P."/>
            <person name="Grigoriev I.V."/>
            <person name="Mortensen U.H."/>
            <person name="Baker S.E."/>
            <person name="Andersen M.R."/>
        </authorList>
    </citation>
    <scope>NUCLEOTIDE SEQUENCE [LARGE SCALE GENOMIC DNA]</scope>
    <source>
        <strain evidence="1 2">ATCC 13496</strain>
    </source>
</reference>
<evidence type="ECO:0000313" key="2">
    <source>
        <dbReference type="Proteomes" id="UP000253845"/>
    </source>
</evidence>
<dbReference type="EMBL" id="KZ851953">
    <property type="protein sequence ID" value="RDH15099.1"/>
    <property type="molecule type" value="Genomic_DNA"/>
</dbReference>
<evidence type="ECO:0000313" key="1">
    <source>
        <dbReference type="EMBL" id="RDH15099.1"/>
    </source>
</evidence>
<dbReference type="AlphaFoldDB" id="A0A370BNK6"/>
<sequence>MVFGSPGEAYTHLSSEGGNILLKRTAVSPDGVAGQDEDLEHPQSTFRIQTRRVVSIVPSIAKRPFEMASIFEDNWHRGQRGPGHGPGTAIVSSASVSNDPLPEISLIRQVKPAPSAACIQLMSTGNLGRHAGGNPPDEDSSILIQPNWECPLHQHFDFRAVSEPHRGMMLWPDHDELRVTIRWDNVFKQWGLVDPFSRIHEARSAAIVDYAVPGKSSAPPQTINEEVIPFVFDGASQGLSFSSLIGTVRQAGHIDWPTSFRDARTVQCVQETERGGRLLGHGGPEEGPVGSMCIAIMHDTIVSGFRTELGKMGILCVMSERHARLITRTRQGDSGHDEMIWVIYLIAETDYSRRSRSLKLWPLDFVLL</sequence>
<organism evidence="1 2">
    <name type="scientific">Aspergillus niger ATCC 13496</name>
    <dbReference type="NCBI Taxonomy" id="1353008"/>
    <lineage>
        <taxon>Eukaryota</taxon>
        <taxon>Fungi</taxon>
        <taxon>Dikarya</taxon>
        <taxon>Ascomycota</taxon>
        <taxon>Pezizomycotina</taxon>
        <taxon>Eurotiomycetes</taxon>
        <taxon>Eurotiomycetidae</taxon>
        <taxon>Eurotiales</taxon>
        <taxon>Aspergillaceae</taxon>
        <taxon>Aspergillus</taxon>
        <taxon>Aspergillus subgen. Circumdati</taxon>
    </lineage>
</organism>
<dbReference type="VEuPathDB" id="FungiDB:M747DRAFT_247951"/>
<dbReference type="Proteomes" id="UP000253845">
    <property type="component" value="Unassembled WGS sequence"/>
</dbReference>
<gene>
    <name evidence="1" type="ORF">M747DRAFT_247951</name>
</gene>